<evidence type="ECO:0000259" key="1">
    <source>
        <dbReference type="Pfam" id="PF12867"/>
    </source>
</evidence>
<dbReference type="Gene3D" id="1.20.120.450">
    <property type="entry name" value="dinb family like domain"/>
    <property type="match status" value="1"/>
</dbReference>
<dbReference type="InterPro" id="IPR034660">
    <property type="entry name" value="DinB/YfiT-like"/>
</dbReference>
<dbReference type="InterPro" id="IPR024775">
    <property type="entry name" value="DinB-like"/>
</dbReference>
<comment type="caution">
    <text evidence="2">The sequence shown here is derived from an EMBL/GenBank/DDBJ whole genome shotgun (WGS) entry which is preliminary data.</text>
</comment>
<gene>
    <name evidence="2" type="ORF">QTN47_11015</name>
</gene>
<protein>
    <submittedName>
        <fullName evidence="2">DinB family protein</fullName>
    </submittedName>
</protein>
<dbReference type="RefSeq" id="WP_369329436.1">
    <property type="nucleotide sequence ID" value="NZ_JAULBC010000003.1"/>
</dbReference>
<dbReference type="Pfam" id="PF12867">
    <property type="entry name" value="DinB_2"/>
    <property type="match status" value="1"/>
</dbReference>
<sequence>MQQTKWFSRTFDFTTTQNIFPSIIERLAGTPARLEEKLKSTPADILSVRIDGTWTIKENIGHLTDLEPLWQGRLEDILNGETELRPTDLQNTATSEANHDAVAIEVLLSNFRNARMKTIQLLNNLDEKAIFKSALHPRLKTPMRTMDLFLFVAEHDDHHLSRMTELAKIINHQ</sequence>
<dbReference type="EMBL" id="JAULBC010000003">
    <property type="protein sequence ID" value="MEX6688029.1"/>
    <property type="molecule type" value="Genomic_DNA"/>
</dbReference>
<evidence type="ECO:0000313" key="2">
    <source>
        <dbReference type="EMBL" id="MEX6688029.1"/>
    </source>
</evidence>
<accession>A0ABV3ZDS1</accession>
<feature type="domain" description="DinB-like" evidence="1">
    <location>
        <begin position="27"/>
        <end position="161"/>
    </location>
</feature>
<reference evidence="2 3" key="1">
    <citation type="submission" date="2023-07" db="EMBL/GenBank/DDBJ databases">
        <authorList>
            <person name="Lian W.-H."/>
        </authorList>
    </citation>
    <scope>NUCLEOTIDE SEQUENCE [LARGE SCALE GENOMIC DNA]</scope>
    <source>
        <strain evidence="2 3">SYSU DXS3180</strain>
    </source>
</reference>
<dbReference type="SUPFAM" id="SSF109854">
    <property type="entry name" value="DinB/YfiT-like putative metalloenzymes"/>
    <property type="match status" value="1"/>
</dbReference>
<name>A0ABV3ZDS1_9BACT</name>
<proteinExistence type="predicted"/>
<organism evidence="2 3">
    <name type="scientific">Danxiaibacter flavus</name>
    <dbReference type="NCBI Taxonomy" id="3049108"/>
    <lineage>
        <taxon>Bacteria</taxon>
        <taxon>Pseudomonadati</taxon>
        <taxon>Bacteroidota</taxon>
        <taxon>Chitinophagia</taxon>
        <taxon>Chitinophagales</taxon>
        <taxon>Chitinophagaceae</taxon>
        <taxon>Danxiaibacter</taxon>
    </lineage>
</organism>
<evidence type="ECO:0000313" key="3">
    <source>
        <dbReference type="Proteomes" id="UP001560573"/>
    </source>
</evidence>
<keyword evidence="3" id="KW-1185">Reference proteome</keyword>
<dbReference type="Proteomes" id="UP001560573">
    <property type="component" value="Unassembled WGS sequence"/>
</dbReference>